<organism evidence="2 3">
    <name type="scientific">Populus deltoides</name>
    <name type="common">Eastern poplar</name>
    <name type="synonym">Eastern cottonwood</name>
    <dbReference type="NCBI Taxonomy" id="3696"/>
    <lineage>
        <taxon>Eukaryota</taxon>
        <taxon>Viridiplantae</taxon>
        <taxon>Streptophyta</taxon>
        <taxon>Embryophyta</taxon>
        <taxon>Tracheophyta</taxon>
        <taxon>Spermatophyta</taxon>
        <taxon>Magnoliopsida</taxon>
        <taxon>eudicotyledons</taxon>
        <taxon>Gunneridae</taxon>
        <taxon>Pentapetalae</taxon>
        <taxon>rosids</taxon>
        <taxon>fabids</taxon>
        <taxon>Malpighiales</taxon>
        <taxon>Salicaceae</taxon>
        <taxon>Saliceae</taxon>
        <taxon>Populus</taxon>
    </lineage>
</organism>
<keyword evidence="3" id="KW-1185">Reference proteome</keyword>
<dbReference type="AlphaFoldDB" id="A0A8T2YBS9"/>
<evidence type="ECO:0000256" key="1">
    <source>
        <dbReference type="SAM" id="MobiDB-lite"/>
    </source>
</evidence>
<comment type="caution">
    <text evidence="2">The sequence shown here is derived from an EMBL/GenBank/DDBJ whole genome shotgun (WGS) entry which is preliminary data.</text>
</comment>
<feature type="region of interest" description="Disordered" evidence="1">
    <location>
        <begin position="91"/>
        <end position="117"/>
    </location>
</feature>
<sequence>MEERPDDGDERMRGFCFAKEKGRGSDGFSLVLAGCSKSTEAGEDGDDGGGSERELQSRGRRGECRLKAAMVGQERDMGEQIAMAERGSKLLLSSSGRENQRKRGTAPFQVMKEKVGF</sequence>
<protein>
    <submittedName>
        <fullName evidence="2">Uncharacterized protein</fullName>
    </submittedName>
</protein>
<accession>A0A8T2YBS9</accession>
<proteinExistence type="predicted"/>
<name>A0A8T2YBS9_POPDE</name>
<feature type="compositionally biased region" description="Basic and acidic residues" evidence="1">
    <location>
        <begin position="50"/>
        <end position="62"/>
    </location>
</feature>
<feature type="region of interest" description="Disordered" evidence="1">
    <location>
        <begin position="38"/>
        <end position="62"/>
    </location>
</feature>
<evidence type="ECO:0000313" key="3">
    <source>
        <dbReference type="Proteomes" id="UP000807159"/>
    </source>
</evidence>
<dbReference type="EMBL" id="JACEGQ020000007">
    <property type="protein sequence ID" value="KAH8502487.1"/>
    <property type="molecule type" value="Genomic_DNA"/>
</dbReference>
<dbReference type="Proteomes" id="UP000807159">
    <property type="component" value="Chromosome 7"/>
</dbReference>
<gene>
    <name evidence="2" type="ORF">H0E87_013967</name>
</gene>
<reference evidence="2" key="1">
    <citation type="journal article" date="2021" name="J. Hered.">
        <title>Genome Assembly of Salicaceae Populus deltoides (Eastern Cottonwood) I-69 Based on Nanopore Sequencing and Hi-C Technologies.</title>
        <authorList>
            <person name="Bai S."/>
            <person name="Wu H."/>
            <person name="Zhang J."/>
            <person name="Pan Z."/>
            <person name="Zhao W."/>
            <person name="Li Z."/>
            <person name="Tong C."/>
        </authorList>
    </citation>
    <scope>NUCLEOTIDE SEQUENCE</scope>
    <source>
        <tissue evidence="2">Leaf</tissue>
    </source>
</reference>
<evidence type="ECO:0000313" key="2">
    <source>
        <dbReference type="EMBL" id="KAH8502487.1"/>
    </source>
</evidence>